<feature type="region of interest" description="Disordered" evidence="1">
    <location>
        <begin position="1"/>
        <end position="43"/>
    </location>
</feature>
<protein>
    <submittedName>
        <fullName evidence="2">Uncharacterized protein</fullName>
    </submittedName>
</protein>
<evidence type="ECO:0000256" key="1">
    <source>
        <dbReference type="SAM" id="MobiDB-lite"/>
    </source>
</evidence>
<dbReference type="AlphaFoldDB" id="A0A3P7L205"/>
<name>A0A3P7L205_STRVU</name>
<evidence type="ECO:0000313" key="3">
    <source>
        <dbReference type="Proteomes" id="UP000270094"/>
    </source>
</evidence>
<keyword evidence="3" id="KW-1185">Reference proteome</keyword>
<evidence type="ECO:0000313" key="2">
    <source>
        <dbReference type="EMBL" id="VDM73338.1"/>
    </source>
</evidence>
<organism evidence="2 3">
    <name type="scientific">Strongylus vulgaris</name>
    <name type="common">Blood worm</name>
    <dbReference type="NCBI Taxonomy" id="40348"/>
    <lineage>
        <taxon>Eukaryota</taxon>
        <taxon>Metazoa</taxon>
        <taxon>Ecdysozoa</taxon>
        <taxon>Nematoda</taxon>
        <taxon>Chromadorea</taxon>
        <taxon>Rhabditida</taxon>
        <taxon>Rhabditina</taxon>
        <taxon>Rhabditomorpha</taxon>
        <taxon>Strongyloidea</taxon>
        <taxon>Strongylidae</taxon>
        <taxon>Strongylus</taxon>
    </lineage>
</organism>
<feature type="compositionally biased region" description="Pro residues" evidence="1">
    <location>
        <begin position="16"/>
        <end position="29"/>
    </location>
</feature>
<dbReference type="Proteomes" id="UP000270094">
    <property type="component" value="Unassembled WGS sequence"/>
</dbReference>
<dbReference type="EMBL" id="UYYB01030071">
    <property type="protein sequence ID" value="VDM73338.1"/>
    <property type="molecule type" value="Genomic_DNA"/>
</dbReference>
<gene>
    <name evidence="2" type="ORF">SVUK_LOCUS8336</name>
</gene>
<reference evidence="2 3" key="1">
    <citation type="submission" date="2018-11" db="EMBL/GenBank/DDBJ databases">
        <authorList>
            <consortium name="Pathogen Informatics"/>
        </authorList>
    </citation>
    <scope>NUCLEOTIDE SEQUENCE [LARGE SCALE GENOMIC DNA]</scope>
</reference>
<sequence length="43" mass="4624">MFLRFDDGGPRLPSFPSTPPPLVVAPPRPHGGQLLNGWNRSAA</sequence>
<accession>A0A3P7L205</accession>
<proteinExistence type="predicted"/>